<name>A0A8K0UYD5_9AGAR</name>
<evidence type="ECO:0000313" key="2">
    <source>
        <dbReference type="EMBL" id="KAH8108131.1"/>
    </source>
</evidence>
<accession>A0A8K0UYD5</accession>
<reference evidence="2" key="1">
    <citation type="journal article" date="2021" name="New Phytol.">
        <title>Evolutionary innovations through gain and loss of genes in the ectomycorrhizal Boletales.</title>
        <authorList>
            <person name="Wu G."/>
            <person name="Miyauchi S."/>
            <person name="Morin E."/>
            <person name="Kuo A."/>
            <person name="Drula E."/>
            <person name="Varga T."/>
            <person name="Kohler A."/>
            <person name="Feng B."/>
            <person name="Cao Y."/>
            <person name="Lipzen A."/>
            <person name="Daum C."/>
            <person name="Hundley H."/>
            <person name="Pangilinan J."/>
            <person name="Johnson J."/>
            <person name="Barry K."/>
            <person name="LaButti K."/>
            <person name="Ng V."/>
            <person name="Ahrendt S."/>
            <person name="Min B."/>
            <person name="Choi I.G."/>
            <person name="Park H."/>
            <person name="Plett J.M."/>
            <person name="Magnuson J."/>
            <person name="Spatafora J.W."/>
            <person name="Nagy L.G."/>
            <person name="Henrissat B."/>
            <person name="Grigoriev I.V."/>
            <person name="Yang Z.L."/>
            <person name="Xu J."/>
            <person name="Martin F.M."/>
        </authorList>
    </citation>
    <scope>NUCLEOTIDE SEQUENCE</scope>
    <source>
        <strain evidence="2">KKN 215</strain>
    </source>
</reference>
<comment type="caution">
    <text evidence="2">The sequence shown here is derived from an EMBL/GenBank/DDBJ whole genome shotgun (WGS) entry which is preliminary data.</text>
</comment>
<dbReference type="OrthoDB" id="2586076at2759"/>
<keyword evidence="3" id="KW-1185">Reference proteome</keyword>
<dbReference type="EMBL" id="JAEVFJ010000001">
    <property type="protein sequence ID" value="KAH8108131.1"/>
    <property type="molecule type" value="Genomic_DNA"/>
</dbReference>
<organism evidence="2 3">
    <name type="scientific">Cristinia sonorae</name>
    <dbReference type="NCBI Taxonomy" id="1940300"/>
    <lineage>
        <taxon>Eukaryota</taxon>
        <taxon>Fungi</taxon>
        <taxon>Dikarya</taxon>
        <taxon>Basidiomycota</taxon>
        <taxon>Agaricomycotina</taxon>
        <taxon>Agaricomycetes</taxon>
        <taxon>Agaricomycetidae</taxon>
        <taxon>Agaricales</taxon>
        <taxon>Pleurotineae</taxon>
        <taxon>Stephanosporaceae</taxon>
        <taxon>Cristinia</taxon>
    </lineage>
</organism>
<dbReference type="InterPro" id="IPR014752">
    <property type="entry name" value="Arrestin-like_C"/>
</dbReference>
<dbReference type="Gene3D" id="2.60.40.640">
    <property type="match status" value="1"/>
</dbReference>
<evidence type="ECO:0000313" key="3">
    <source>
        <dbReference type="Proteomes" id="UP000813824"/>
    </source>
</evidence>
<dbReference type="Proteomes" id="UP000813824">
    <property type="component" value="Unassembled WGS sequence"/>
</dbReference>
<gene>
    <name evidence="2" type="ORF">BXZ70DRAFT_40063</name>
</gene>
<sequence length="421" mass="46819">MTSLYHRHSFAGTRPALPDQDSSRTSSTSLLSIRRNANYTQAEEDVKIHHTRSFKYRTVSVDIDVGPCPWGQPYATYGRNGIVKGCLTFMKKCSSVAQVTVTLRGTVTVTLPEEVMIAGVDSKTIYSEQVVLFQAKLSGTSIQGGTSFPFTLSFPERLENSEVPLPPSYSIFHPVTAEVEHALQIEVSRCGFHKHERRRIPVLYLPKSSPETPIPCKMPMQSPGRELPSGIRRIDLAAVWPDDCLVPSDYKGLVVVQALLPTKCVFASGTAIPLALSIRCRDESSPDIVRHLSQDIDVSLVRRKALWLAGNRRIRTKDEIVANVEELRVHVAEKNNLYFSMELTAGCPGSEYSWGVPGHIMIQYSLRIIIRPPAYAQLPTFKHFEPITLRTDTDQALARQLVVSLPALGLTTLQPMSPLLE</sequence>
<protein>
    <submittedName>
        <fullName evidence="2">Uncharacterized protein</fullName>
    </submittedName>
</protein>
<dbReference type="AlphaFoldDB" id="A0A8K0UYD5"/>
<evidence type="ECO:0000256" key="1">
    <source>
        <dbReference type="SAM" id="MobiDB-lite"/>
    </source>
</evidence>
<proteinExistence type="predicted"/>
<feature type="region of interest" description="Disordered" evidence="1">
    <location>
        <begin position="1"/>
        <end position="29"/>
    </location>
</feature>